<dbReference type="Pfam" id="PF13923">
    <property type="entry name" value="zf-C3HC4_2"/>
    <property type="match status" value="1"/>
</dbReference>
<evidence type="ECO:0000256" key="14">
    <source>
        <dbReference type="ARBA" id="ARBA00023242"/>
    </source>
</evidence>
<comment type="pathway">
    <text evidence="3">Protein modification; protein ubiquitination.</text>
</comment>
<evidence type="ECO:0000256" key="7">
    <source>
        <dbReference type="ARBA" id="ARBA00022618"/>
    </source>
</evidence>
<dbReference type="EC" id="2.3.2.27" evidence="5"/>
<keyword evidence="11" id="KW-0498">Mitosis</keyword>
<dbReference type="EMBL" id="JAPMOS010000022">
    <property type="protein sequence ID" value="KAJ4459137.1"/>
    <property type="molecule type" value="Genomic_DNA"/>
</dbReference>
<evidence type="ECO:0000256" key="1">
    <source>
        <dbReference type="ARBA" id="ARBA00000900"/>
    </source>
</evidence>
<dbReference type="Gene3D" id="3.30.40.10">
    <property type="entry name" value="Zinc/RING finger domain, C3HC4 (zinc finger)"/>
    <property type="match status" value="1"/>
</dbReference>
<accession>A0ABQ8UN56</accession>
<dbReference type="SMART" id="SM00184">
    <property type="entry name" value="RING"/>
    <property type="match status" value="1"/>
</dbReference>
<comment type="catalytic activity">
    <reaction evidence="1">
        <text>S-ubiquitinyl-[E2 ubiquitin-conjugating enzyme]-L-cysteine + [acceptor protein]-L-lysine = [E2 ubiquitin-conjugating enzyme]-L-cysteine + N(6)-ubiquitinyl-[acceptor protein]-L-lysine.</text>
        <dbReference type="EC" id="2.3.2.27"/>
    </reaction>
</comment>
<keyword evidence="14" id="KW-0539">Nucleus</keyword>
<keyword evidence="10 18" id="KW-0863">Zinc-finger</keyword>
<evidence type="ECO:0000256" key="13">
    <source>
        <dbReference type="ARBA" id="ARBA00022833"/>
    </source>
</evidence>
<evidence type="ECO:0000256" key="15">
    <source>
        <dbReference type="ARBA" id="ARBA00023306"/>
    </source>
</evidence>
<dbReference type="SMART" id="SM00240">
    <property type="entry name" value="FHA"/>
    <property type="match status" value="1"/>
</dbReference>
<keyword evidence="7" id="KW-0132">Cell division</keyword>
<dbReference type="PROSITE" id="PS50006">
    <property type="entry name" value="FHA_DOMAIN"/>
    <property type="match status" value="1"/>
</dbReference>
<gene>
    <name evidence="22" type="ORF">PAPYR_4937</name>
</gene>
<evidence type="ECO:0000256" key="8">
    <source>
        <dbReference type="ARBA" id="ARBA00022679"/>
    </source>
</evidence>
<dbReference type="Gene3D" id="2.60.200.20">
    <property type="match status" value="1"/>
</dbReference>
<dbReference type="Pfam" id="PF17979">
    <property type="entry name" value="zf-CRD"/>
    <property type="match status" value="1"/>
</dbReference>
<evidence type="ECO:0000256" key="2">
    <source>
        <dbReference type="ARBA" id="ARBA00004322"/>
    </source>
</evidence>
<protein>
    <recommendedName>
        <fullName evidence="6">E3 ubiquitin-protein ligase CHFR</fullName>
        <ecNumber evidence="5">2.3.2.27</ecNumber>
    </recommendedName>
    <alternativeName>
        <fullName evidence="17">Checkpoint with forkhead and RING finger domains protein</fullName>
    </alternativeName>
    <alternativeName>
        <fullName evidence="16">RING-type E3 ubiquitin transferase CHFR</fullName>
    </alternativeName>
</protein>
<keyword evidence="9" id="KW-0479">Metal-binding</keyword>
<dbReference type="Gene3D" id="3.30.40.140">
    <property type="match status" value="1"/>
</dbReference>
<comment type="caution">
    <text evidence="22">The sequence shown here is derived from an EMBL/GenBank/DDBJ whole genome shotgun (WGS) entry which is preliminary data.</text>
</comment>
<evidence type="ECO:0000256" key="4">
    <source>
        <dbReference type="ARBA" id="ARBA00005797"/>
    </source>
</evidence>
<organism evidence="22 23">
    <name type="scientific">Paratrimastix pyriformis</name>
    <dbReference type="NCBI Taxonomy" id="342808"/>
    <lineage>
        <taxon>Eukaryota</taxon>
        <taxon>Metamonada</taxon>
        <taxon>Preaxostyla</taxon>
        <taxon>Paratrimastigidae</taxon>
        <taxon>Paratrimastix</taxon>
    </lineage>
</organism>
<comment type="subcellular location">
    <subcellularLocation>
        <location evidence="2">Nucleus</location>
        <location evidence="2">PML body</location>
    </subcellularLocation>
</comment>
<evidence type="ECO:0000256" key="16">
    <source>
        <dbReference type="ARBA" id="ARBA00029800"/>
    </source>
</evidence>
<evidence type="ECO:0000256" key="18">
    <source>
        <dbReference type="PROSITE-ProRule" id="PRU00175"/>
    </source>
</evidence>
<keyword evidence="13" id="KW-0862">Zinc</keyword>
<dbReference type="Proteomes" id="UP001141327">
    <property type="component" value="Unassembled WGS sequence"/>
</dbReference>
<dbReference type="InterPro" id="IPR000253">
    <property type="entry name" value="FHA_dom"/>
</dbReference>
<dbReference type="InterPro" id="IPR001841">
    <property type="entry name" value="Znf_RING"/>
</dbReference>
<keyword evidence="15" id="KW-0131">Cell cycle</keyword>
<dbReference type="InterPro" id="IPR040909">
    <property type="entry name" value="CHFR_Znf-CRD"/>
</dbReference>
<keyword evidence="8" id="KW-0808">Transferase</keyword>
<dbReference type="InterPro" id="IPR017907">
    <property type="entry name" value="Znf_RING_CS"/>
</dbReference>
<dbReference type="InterPro" id="IPR052256">
    <property type="entry name" value="E3_ubiquitin-ligase_CHFR"/>
</dbReference>
<sequence length="549" mass="61161">MPSPLKRDDTVKLDQKDDTDDDNEGDKETDGRLRGRLVPVRTGGHLTPAEPLPIFETTNFAIGRGPRCLVRIDDVRVSKKHAIIVWMRGCAHVVDSSVNGTFVNGAKLVSGEERPLCHGDELSLVMPSKKKRPSDGVDYPSWLYQDLSRSEALPLPTSTDVTPSNSTATATATATTTASVSVTPPPASTASTPTPTGDLMEELTCAICSGILYKCVSALPCLHTFCSSCLSDWTKRSNQCPQCRIHVQQVRRNHKVMALVDAFLDKNPSLRWAPSDVAEMETRNTFTDEYFRAEEAKMREREEARARRRAAGEDDEDDEDDDGDDGQRGPRCRQCRPGGPFDIEGWTRMGLVEVKRGPPGYRCADHQPAAHLFCTECAEPFPDRTDAPQPTKCDLCARPFCDLYWGCHAPTGPGSIRPLREQRLEEIPARAIANNQVETEFLAAYLRAKGRAPNDAWNEILTKLDKNQWSFNEVATHATVTGRSLSCRDCFTRLVSPLLLKYRFAIPREEMPPEAVTRPNCFYGPACRTQSHNPGHAQKYNHICEQTRF</sequence>
<evidence type="ECO:0000256" key="11">
    <source>
        <dbReference type="ARBA" id="ARBA00022776"/>
    </source>
</evidence>
<evidence type="ECO:0000256" key="6">
    <source>
        <dbReference type="ARBA" id="ARBA00017908"/>
    </source>
</evidence>
<evidence type="ECO:0000259" key="21">
    <source>
        <dbReference type="PROSITE" id="PS50089"/>
    </source>
</evidence>
<dbReference type="PANTHER" id="PTHR16079">
    <property type="entry name" value="UBIQUITIN LIGASE PROTEIN CHFR"/>
    <property type="match status" value="1"/>
</dbReference>
<dbReference type="PANTHER" id="PTHR16079:SF4">
    <property type="entry name" value="E3 UBIQUITIN-PROTEIN LIGASE CHFR"/>
    <property type="match status" value="1"/>
</dbReference>
<evidence type="ECO:0000259" key="20">
    <source>
        <dbReference type="PROSITE" id="PS50006"/>
    </source>
</evidence>
<dbReference type="SUPFAM" id="SSF57850">
    <property type="entry name" value="RING/U-box"/>
    <property type="match status" value="1"/>
</dbReference>
<feature type="compositionally biased region" description="Acidic residues" evidence="19">
    <location>
        <begin position="313"/>
        <end position="324"/>
    </location>
</feature>
<feature type="compositionally biased region" description="Basic and acidic residues" evidence="19">
    <location>
        <begin position="1"/>
        <end position="16"/>
    </location>
</feature>
<evidence type="ECO:0000256" key="9">
    <source>
        <dbReference type="ARBA" id="ARBA00022723"/>
    </source>
</evidence>
<dbReference type="SUPFAM" id="SSF49879">
    <property type="entry name" value="SMAD/FHA domain"/>
    <property type="match status" value="1"/>
</dbReference>
<evidence type="ECO:0000256" key="19">
    <source>
        <dbReference type="SAM" id="MobiDB-lite"/>
    </source>
</evidence>
<comment type="similarity">
    <text evidence="4">Belongs to the CHFR family.</text>
</comment>
<evidence type="ECO:0000256" key="3">
    <source>
        <dbReference type="ARBA" id="ARBA00004906"/>
    </source>
</evidence>
<feature type="region of interest" description="Disordered" evidence="19">
    <location>
        <begin position="297"/>
        <end position="339"/>
    </location>
</feature>
<dbReference type="Pfam" id="PF00498">
    <property type="entry name" value="FHA"/>
    <property type="match status" value="1"/>
</dbReference>
<dbReference type="InterPro" id="IPR008984">
    <property type="entry name" value="SMAD_FHA_dom_sf"/>
</dbReference>
<dbReference type="CDD" id="cd16503">
    <property type="entry name" value="RING-HC_CHFR"/>
    <property type="match status" value="1"/>
</dbReference>
<evidence type="ECO:0000256" key="17">
    <source>
        <dbReference type="ARBA" id="ARBA00031332"/>
    </source>
</evidence>
<feature type="region of interest" description="Disordered" evidence="19">
    <location>
        <begin position="1"/>
        <end position="31"/>
    </location>
</feature>
<keyword evidence="23" id="KW-1185">Reference proteome</keyword>
<proteinExistence type="inferred from homology"/>
<evidence type="ECO:0000256" key="5">
    <source>
        <dbReference type="ARBA" id="ARBA00012483"/>
    </source>
</evidence>
<dbReference type="InterPro" id="IPR013083">
    <property type="entry name" value="Znf_RING/FYVE/PHD"/>
</dbReference>
<keyword evidence="12" id="KW-0833">Ubl conjugation pathway</keyword>
<evidence type="ECO:0000256" key="12">
    <source>
        <dbReference type="ARBA" id="ARBA00022786"/>
    </source>
</evidence>
<feature type="compositionally biased region" description="Low complexity" evidence="19">
    <location>
        <begin position="161"/>
        <end position="195"/>
    </location>
</feature>
<evidence type="ECO:0000313" key="22">
    <source>
        <dbReference type="EMBL" id="KAJ4459137.1"/>
    </source>
</evidence>
<dbReference type="PROSITE" id="PS50089">
    <property type="entry name" value="ZF_RING_2"/>
    <property type="match status" value="1"/>
</dbReference>
<evidence type="ECO:0000256" key="10">
    <source>
        <dbReference type="ARBA" id="ARBA00022771"/>
    </source>
</evidence>
<feature type="domain" description="FHA" evidence="20">
    <location>
        <begin position="60"/>
        <end position="108"/>
    </location>
</feature>
<feature type="region of interest" description="Disordered" evidence="19">
    <location>
        <begin position="154"/>
        <end position="195"/>
    </location>
</feature>
<evidence type="ECO:0000313" key="23">
    <source>
        <dbReference type="Proteomes" id="UP001141327"/>
    </source>
</evidence>
<name>A0ABQ8UN56_9EUKA</name>
<reference evidence="22" key="1">
    <citation type="journal article" date="2022" name="bioRxiv">
        <title>Genomics of Preaxostyla Flagellates Illuminates Evolutionary Transitions and the Path Towards Mitochondrial Loss.</title>
        <authorList>
            <person name="Novak L.V.F."/>
            <person name="Treitli S.C."/>
            <person name="Pyrih J."/>
            <person name="Halakuc P."/>
            <person name="Pipaliya S.V."/>
            <person name="Vacek V."/>
            <person name="Brzon O."/>
            <person name="Soukal P."/>
            <person name="Eme L."/>
            <person name="Dacks J.B."/>
            <person name="Karnkowska A."/>
            <person name="Elias M."/>
            <person name="Hampl V."/>
        </authorList>
    </citation>
    <scope>NUCLEOTIDE SEQUENCE</scope>
    <source>
        <strain evidence="22">RCP-MX</strain>
    </source>
</reference>
<feature type="domain" description="RING-type" evidence="21">
    <location>
        <begin position="205"/>
        <end position="244"/>
    </location>
</feature>
<dbReference type="PROSITE" id="PS00518">
    <property type="entry name" value="ZF_RING_1"/>
    <property type="match status" value="1"/>
</dbReference>